<evidence type="ECO:0000313" key="1">
    <source>
        <dbReference type="EMBL" id="RMQ51277.1"/>
    </source>
</evidence>
<comment type="caution">
    <text evidence="1">The sequence shown here is derived from an EMBL/GenBank/DDBJ whole genome shotgun (WGS) entry which is preliminary data.</text>
</comment>
<reference evidence="1 2" key="1">
    <citation type="submission" date="2018-08" db="EMBL/GenBank/DDBJ databases">
        <title>Recombination of ecologically and evolutionarily significant loci maintains genetic cohesion in the Pseudomonas syringae species complex.</title>
        <authorList>
            <person name="Dillon M."/>
            <person name="Thakur S."/>
            <person name="Almeida R.N.D."/>
            <person name="Weir B.S."/>
            <person name="Guttman D.S."/>
        </authorList>
    </citation>
    <scope>NUCLEOTIDE SEQUENCE [LARGE SCALE GENOMIC DNA]</scope>
    <source>
        <strain evidence="1 2">ICMP 3353</strain>
    </source>
</reference>
<gene>
    <name evidence="1" type="ORF">ALQ04_03660</name>
</gene>
<accession>A0A3M4MBL1</accession>
<sequence>MTELQHTVSTPELYERLIHRLGLALETASTAVRLRNESPAELELEGLSNAELEFIEAYLEKGAMGVSGAVKGKLEGSFIVSPEQTHAKVPPKTSARVIWLKDKRRARLSTGPGRYTSNTTFKL</sequence>
<name>A0A3M4MBL1_PSECI</name>
<proteinExistence type="predicted"/>
<protein>
    <submittedName>
        <fullName evidence="1">Uncharacterized protein</fullName>
    </submittedName>
</protein>
<evidence type="ECO:0000313" key="2">
    <source>
        <dbReference type="Proteomes" id="UP000277236"/>
    </source>
</evidence>
<dbReference type="EMBL" id="RBRE01000001">
    <property type="protein sequence ID" value="RMQ51277.1"/>
    <property type="molecule type" value="Genomic_DNA"/>
</dbReference>
<dbReference type="Proteomes" id="UP000277236">
    <property type="component" value="Unassembled WGS sequence"/>
</dbReference>
<organism evidence="1 2">
    <name type="scientific">Pseudomonas cichorii</name>
    <dbReference type="NCBI Taxonomy" id="36746"/>
    <lineage>
        <taxon>Bacteria</taxon>
        <taxon>Pseudomonadati</taxon>
        <taxon>Pseudomonadota</taxon>
        <taxon>Gammaproteobacteria</taxon>
        <taxon>Pseudomonadales</taxon>
        <taxon>Pseudomonadaceae</taxon>
        <taxon>Pseudomonas</taxon>
    </lineage>
</organism>
<dbReference type="RefSeq" id="WP_122313654.1">
    <property type="nucleotide sequence ID" value="NZ_RBRE01000001.1"/>
</dbReference>
<dbReference type="AlphaFoldDB" id="A0A3M4MBL1"/>
<dbReference type="OrthoDB" id="6892877at2"/>